<comment type="caution">
    <text evidence="9">The sequence shown here is derived from an EMBL/GenBank/DDBJ whole genome shotgun (WGS) entry which is preliminary data.</text>
</comment>
<dbReference type="AlphaFoldDB" id="A0A9Q0MRG5"/>
<evidence type="ECO:0000256" key="1">
    <source>
        <dbReference type="ARBA" id="ARBA00004604"/>
    </source>
</evidence>
<dbReference type="InterPro" id="IPR040315">
    <property type="entry name" value="WDR46/Utp7"/>
</dbReference>
<sequence>MTENVDTKAAKHFAGCEIKVEDTKFSGEVIEAEQKPKHFRQKRNKQKKFKIDPDALQRHSRGPAVSETGVKTNLFKRKLKQKEIYLQFSNEQAARTEILRNEEEGFMEAEEGECTAEYTQSQIVQNVDITSAAKRFNLNLGFGPYRMKYTKNGRHLLIGGRKGHVAAFDWITKRLHCEMNVTEEVVDVAWLHIETMYAIAQKNWVHFYDNQGTELHCVKQMNSVNRLEFLPYHFLLASGNEVGYLCWLDTSIGEMVSEYNTRLGPVRIMCQNPTNGVLCLAGSKGVVSMWSPSTREPLGKMLCHPTSISSIAVDPKGTYMATCGLDKSVKIWDVRSLSGPTIEYKIRMPAQHMAISQKGLLSLAMGNVCEVHKKPNYVSPSHAYITQKCDDFIHGMQFCPFEDVLGVTTRKGFQSLLVPGAGEANFDALEANPFQTKSQRRENEVRALLDKIPSEFIALDPAAIGQVDVPTFKEKIDAKKQLLYLKPPTVDFKRANKMKGKGGSANTAKVKKIVKNAKKREFVKEMKGIKQEIFREHKVQSTESAEDKPKHVLDRFKSKKRS</sequence>
<dbReference type="InterPro" id="IPR001680">
    <property type="entry name" value="WD40_rpt"/>
</dbReference>
<dbReference type="SMART" id="SM01033">
    <property type="entry name" value="BING4CT"/>
    <property type="match status" value="1"/>
</dbReference>
<evidence type="ECO:0000256" key="3">
    <source>
        <dbReference type="ARBA" id="ARBA00022574"/>
    </source>
</evidence>
<dbReference type="GO" id="GO:0030686">
    <property type="term" value="C:90S preribosome"/>
    <property type="evidence" value="ECO:0007669"/>
    <property type="project" value="TreeGrafter"/>
</dbReference>
<dbReference type="PROSITE" id="PS50082">
    <property type="entry name" value="WD_REPEATS_2"/>
    <property type="match status" value="1"/>
</dbReference>
<evidence type="ECO:0000313" key="9">
    <source>
        <dbReference type="EMBL" id="KAJ6636309.1"/>
    </source>
</evidence>
<dbReference type="Pfam" id="PF08149">
    <property type="entry name" value="BING4CT"/>
    <property type="match status" value="1"/>
</dbReference>
<evidence type="ECO:0000256" key="4">
    <source>
        <dbReference type="ARBA" id="ARBA00022737"/>
    </source>
</evidence>
<dbReference type="Pfam" id="PF00400">
    <property type="entry name" value="WD40"/>
    <property type="match status" value="1"/>
</dbReference>
<feature type="domain" description="BING4 C-terminal" evidence="8">
    <location>
        <begin position="383"/>
        <end position="461"/>
    </location>
</feature>
<dbReference type="InterPro" id="IPR036322">
    <property type="entry name" value="WD40_repeat_dom_sf"/>
</dbReference>
<dbReference type="InterPro" id="IPR012952">
    <property type="entry name" value="BING4_C_dom"/>
</dbReference>
<keyword evidence="10" id="KW-1185">Reference proteome</keyword>
<dbReference type="Proteomes" id="UP001151699">
    <property type="component" value="Chromosome C"/>
</dbReference>
<keyword evidence="3 6" id="KW-0853">WD repeat</keyword>
<dbReference type="FunFam" id="2.130.10.10:FF:000378">
    <property type="entry name" value="U3 small nucleolar RNA-associated protein 7"/>
    <property type="match status" value="1"/>
</dbReference>
<keyword evidence="2" id="KW-0698">rRNA processing</keyword>
<dbReference type="PROSITE" id="PS00678">
    <property type="entry name" value="WD_REPEATS_1"/>
    <property type="match status" value="1"/>
</dbReference>
<dbReference type="GO" id="GO:0032040">
    <property type="term" value="C:small-subunit processome"/>
    <property type="evidence" value="ECO:0007669"/>
    <property type="project" value="TreeGrafter"/>
</dbReference>
<dbReference type="OrthoDB" id="10251154at2759"/>
<evidence type="ECO:0000256" key="6">
    <source>
        <dbReference type="PROSITE-ProRule" id="PRU00221"/>
    </source>
</evidence>
<gene>
    <name evidence="9" type="primary">WDR46</name>
    <name evidence="9" type="ORF">Bhyg_14897</name>
</gene>
<feature type="repeat" description="WD" evidence="6">
    <location>
        <begin position="301"/>
        <end position="336"/>
    </location>
</feature>
<reference evidence="9" key="1">
    <citation type="submission" date="2022-07" db="EMBL/GenBank/DDBJ databases">
        <authorList>
            <person name="Trinca V."/>
            <person name="Uliana J.V.C."/>
            <person name="Torres T.T."/>
            <person name="Ward R.J."/>
            <person name="Monesi N."/>
        </authorList>
    </citation>
    <scope>NUCLEOTIDE SEQUENCE</scope>
    <source>
        <strain evidence="9">HSMRA1968</strain>
        <tissue evidence="9">Whole embryos</tissue>
    </source>
</reference>
<dbReference type="PANTHER" id="PTHR14085">
    <property type="entry name" value="WD-REPEAT PROTEIN BING4"/>
    <property type="match status" value="1"/>
</dbReference>
<feature type="compositionally biased region" description="Basic and acidic residues" evidence="7">
    <location>
        <begin position="536"/>
        <end position="556"/>
    </location>
</feature>
<evidence type="ECO:0000256" key="7">
    <source>
        <dbReference type="SAM" id="MobiDB-lite"/>
    </source>
</evidence>
<protein>
    <submittedName>
        <fullName evidence="9">WD repeat-containing protein 46</fullName>
    </submittedName>
</protein>
<evidence type="ECO:0000259" key="8">
    <source>
        <dbReference type="SMART" id="SM01033"/>
    </source>
</evidence>
<dbReference type="PROSITE" id="PS50294">
    <property type="entry name" value="WD_REPEATS_REGION"/>
    <property type="match status" value="1"/>
</dbReference>
<comment type="subcellular location">
    <subcellularLocation>
        <location evidence="1">Nucleus</location>
        <location evidence="1">Nucleolus</location>
    </subcellularLocation>
</comment>
<keyword evidence="5" id="KW-0539">Nucleus</keyword>
<accession>A0A9Q0MRG5</accession>
<evidence type="ECO:0000313" key="10">
    <source>
        <dbReference type="Proteomes" id="UP001151699"/>
    </source>
</evidence>
<dbReference type="SUPFAM" id="SSF50978">
    <property type="entry name" value="WD40 repeat-like"/>
    <property type="match status" value="1"/>
</dbReference>
<evidence type="ECO:0000256" key="2">
    <source>
        <dbReference type="ARBA" id="ARBA00022552"/>
    </source>
</evidence>
<keyword evidence="4" id="KW-0677">Repeat</keyword>
<dbReference type="SMART" id="SM00320">
    <property type="entry name" value="WD40"/>
    <property type="match status" value="3"/>
</dbReference>
<evidence type="ECO:0000256" key="5">
    <source>
        <dbReference type="ARBA" id="ARBA00023242"/>
    </source>
</evidence>
<dbReference type="InterPro" id="IPR015943">
    <property type="entry name" value="WD40/YVTN_repeat-like_dom_sf"/>
</dbReference>
<dbReference type="Gene3D" id="2.130.10.10">
    <property type="entry name" value="YVTN repeat-like/Quinoprotein amine dehydrogenase"/>
    <property type="match status" value="1"/>
</dbReference>
<name>A0A9Q0MRG5_9DIPT</name>
<organism evidence="9 10">
    <name type="scientific">Pseudolycoriella hygida</name>
    <dbReference type="NCBI Taxonomy" id="35572"/>
    <lineage>
        <taxon>Eukaryota</taxon>
        <taxon>Metazoa</taxon>
        <taxon>Ecdysozoa</taxon>
        <taxon>Arthropoda</taxon>
        <taxon>Hexapoda</taxon>
        <taxon>Insecta</taxon>
        <taxon>Pterygota</taxon>
        <taxon>Neoptera</taxon>
        <taxon>Endopterygota</taxon>
        <taxon>Diptera</taxon>
        <taxon>Nematocera</taxon>
        <taxon>Sciaroidea</taxon>
        <taxon>Sciaridae</taxon>
        <taxon>Pseudolycoriella</taxon>
    </lineage>
</organism>
<proteinExistence type="predicted"/>
<feature type="region of interest" description="Disordered" evidence="7">
    <location>
        <begin position="536"/>
        <end position="562"/>
    </location>
</feature>
<dbReference type="GO" id="GO:0000462">
    <property type="term" value="P:maturation of SSU-rRNA from tricistronic rRNA transcript (SSU-rRNA, 5.8S rRNA, LSU-rRNA)"/>
    <property type="evidence" value="ECO:0007669"/>
    <property type="project" value="TreeGrafter"/>
</dbReference>
<dbReference type="EMBL" id="WJQU01000004">
    <property type="protein sequence ID" value="KAJ6636309.1"/>
    <property type="molecule type" value="Genomic_DNA"/>
</dbReference>
<dbReference type="PANTHER" id="PTHR14085:SF3">
    <property type="entry name" value="WD REPEAT-CONTAINING PROTEIN 46"/>
    <property type="match status" value="1"/>
</dbReference>
<dbReference type="InterPro" id="IPR019775">
    <property type="entry name" value="WD40_repeat_CS"/>
</dbReference>